<dbReference type="InterPro" id="IPR036814">
    <property type="entry name" value="YqcC-like_sf"/>
</dbReference>
<evidence type="ECO:0000313" key="3">
    <source>
        <dbReference type="Proteomes" id="UP001515683"/>
    </source>
</evidence>
<dbReference type="PIRSF" id="PIRSF006257">
    <property type="entry name" value="UCP006257"/>
    <property type="match status" value="1"/>
</dbReference>
<protein>
    <recommendedName>
        <fullName evidence="1">YqcC-like domain-containing protein</fullName>
    </recommendedName>
</protein>
<sequence length="109" mass="12518">MTLQQLLQQRLIQAETLMREHQLWQLDAPAAESLVSDQPFCLDKLEPLEWLQWIFIPRMQALLDANAPLPMNFAITPYYEVALPDTTPGHGMILLTLKQIDALFVQDSD</sequence>
<dbReference type="Pfam" id="PF04287">
    <property type="entry name" value="DUF446"/>
    <property type="match status" value="1"/>
</dbReference>
<dbReference type="Gene3D" id="1.20.1440.40">
    <property type="entry name" value="YqcC-like"/>
    <property type="match status" value="1"/>
</dbReference>
<evidence type="ECO:0000313" key="2">
    <source>
        <dbReference type="EMBL" id="NIF23250.1"/>
    </source>
</evidence>
<dbReference type="RefSeq" id="WP_167016405.1">
    <property type="nucleotide sequence ID" value="NZ_VWXF01000007.1"/>
</dbReference>
<organism evidence="2 3">
    <name type="scientific">Candidatus Pantoea multigeneris</name>
    <dbReference type="NCBI Taxonomy" id="2608357"/>
    <lineage>
        <taxon>Bacteria</taxon>
        <taxon>Pseudomonadati</taxon>
        <taxon>Pseudomonadota</taxon>
        <taxon>Gammaproteobacteria</taxon>
        <taxon>Enterobacterales</taxon>
        <taxon>Erwiniaceae</taxon>
        <taxon>Pantoea</taxon>
    </lineage>
</organism>
<gene>
    <name evidence="2" type="ORF">F3J40_16835</name>
</gene>
<comment type="caution">
    <text evidence="2">The sequence shown here is derived from an EMBL/GenBank/DDBJ whole genome shotgun (WGS) entry which is preliminary data.</text>
</comment>
<dbReference type="SUPFAM" id="SSF158452">
    <property type="entry name" value="YqcC-like"/>
    <property type="match status" value="1"/>
</dbReference>
<dbReference type="PANTHER" id="PTHR39586:SF1">
    <property type="entry name" value="CYTOPLASMIC PROTEIN"/>
    <property type="match status" value="1"/>
</dbReference>
<reference evidence="2 3" key="1">
    <citation type="journal article" date="2019" name="bioRxiv">
        <title>Bacteria contribute to plant secondary compound degradation in a generalist herbivore system.</title>
        <authorList>
            <person name="Francoeur C.B."/>
            <person name="Khadempour L."/>
            <person name="Moreira-Soto R.D."/>
            <person name="Gotting K."/>
            <person name="Book A.J."/>
            <person name="Pinto-Tomas A.A."/>
            <person name="Keefover-Ring K."/>
            <person name="Currie C.R."/>
        </authorList>
    </citation>
    <scope>NUCLEOTIDE SEQUENCE [LARGE SCALE GENOMIC DNA]</scope>
    <source>
        <strain evidence="2">Acro-835</strain>
    </source>
</reference>
<dbReference type="InterPro" id="IPR007384">
    <property type="entry name" value="UCP006257"/>
</dbReference>
<feature type="domain" description="YqcC-like" evidence="1">
    <location>
        <begin position="8"/>
        <end position="103"/>
    </location>
</feature>
<dbReference type="InterPro" id="IPR023376">
    <property type="entry name" value="YqcC-like_dom"/>
</dbReference>
<dbReference type="Proteomes" id="UP001515683">
    <property type="component" value="Unassembled WGS sequence"/>
</dbReference>
<keyword evidence="3" id="KW-1185">Reference proteome</keyword>
<dbReference type="PANTHER" id="PTHR39586">
    <property type="entry name" value="CYTOPLASMIC PROTEIN-RELATED"/>
    <property type="match status" value="1"/>
</dbReference>
<proteinExistence type="predicted"/>
<evidence type="ECO:0000259" key="1">
    <source>
        <dbReference type="Pfam" id="PF04287"/>
    </source>
</evidence>
<dbReference type="EMBL" id="VWXF01000007">
    <property type="protein sequence ID" value="NIF23250.1"/>
    <property type="molecule type" value="Genomic_DNA"/>
</dbReference>
<accession>A0ABX0RD15</accession>
<name>A0ABX0RD15_9GAMM</name>